<protein>
    <submittedName>
        <fullName evidence="1">Uncharacterized protein</fullName>
    </submittedName>
</protein>
<name>A0A1F4SHQ2_UNCSA</name>
<reference evidence="1 2" key="1">
    <citation type="journal article" date="2016" name="Nat. Commun.">
        <title>Thousands of microbial genomes shed light on interconnected biogeochemical processes in an aquifer system.</title>
        <authorList>
            <person name="Anantharaman K."/>
            <person name="Brown C.T."/>
            <person name="Hug L.A."/>
            <person name="Sharon I."/>
            <person name="Castelle C.J."/>
            <person name="Probst A.J."/>
            <person name="Thomas B.C."/>
            <person name="Singh A."/>
            <person name="Wilkins M.J."/>
            <person name="Karaoz U."/>
            <person name="Brodie E.L."/>
            <person name="Williams K.H."/>
            <person name="Hubbard S.S."/>
            <person name="Banfield J.F."/>
        </authorList>
    </citation>
    <scope>NUCLEOTIDE SEQUENCE [LARGE SCALE GENOMIC DNA]</scope>
</reference>
<organism evidence="1 2">
    <name type="scientific">candidate division WOR-1 bacterium RIFOXYB2_FULL_37_13</name>
    <dbReference type="NCBI Taxonomy" id="1802579"/>
    <lineage>
        <taxon>Bacteria</taxon>
        <taxon>Bacillati</taxon>
        <taxon>Saganbacteria</taxon>
    </lineage>
</organism>
<evidence type="ECO:0000313" key="1">
    <source>
        <dbReference type="EMBL" id="OGC19965.1"/>
    </source>
</evidence>
<proteinExistence type="predicted"/>
<gene>
    <name evidence="1" type="ORF">A2310_01225</name>
</gene>
<sequence>MSANFRDEVIEEGLDALYKNLGPVKATKFIQILTIPKSDSVKDIESITEGMDKKDAISLITQTRETNKNLWNKLGLI</sequence>
<dbReference type="AlphaFoldDB" id="A0A1F4SHQ2"/>
<comment type="caution">
    <text evidence="1">The sequence shown here is derived from an EMBL/GenBank/DDBJ whole genome shotgun (WGS) entry which is preliminary data.</text>
</comment>
<dbReference type="EMBL" id="MEUB01000054">
    <property type="protein sequence ID" value="OGC19965.1"/>
    <property type="molecule type" value="Genomic_DNA"/>
</dbReference>
<accession>A0A1F4SHQ2</accession>
<dbReference type="Proteomes" id="UP000178417">
    <property type="component" value="Unassembled WGS sequence"/>
</dbReference>
<evidence type="ECO:0000313" key="2">
    <source>
        <dbReference type="Proteomes" id="UP000178417"/>
    </source>
</evidence>